<dbReference type="STRING" id="915059.NH26_19965"/>
<sequence length="235" mass="26316">MMKNLLKSNAIFSFMIGLLIMACGKDEATNIKDANALFKEVDGKIIVEIETTPIEEEWTEATNTKGYTGTSYYQNVGEGQMNNPGVGILEYTVQINTPGTFRFIWHNKVNEGDNPTEANDSWLRLIDADDFFGKKNNTIKYPKGGLMVQSDKTTKGSSKDGWMKVYSSGTLDWNWGTRTSDHEGLNIYATFNAAGNYTVQISPRSTGHAIDRFVMYNEELVSEEDAQDLSLTETR</sequence>
<dbReference type="EMBL" id="JRYR02000002">
    <property type="protein sequence ID" value="OHX63890.1"/>
    <property type="molecule type" value="Genomic_DNA"/>
</dbReference>
<dbReference type="Proteomes" id="UP000179797">
    <property type="component" value="Unassembled WGS sequence"/>
</dbReference>
<name>A0A1S1YS86_FLAPC</name>
<comment type="caution">
    <text evidence="2">The sequence shown here is derived from an EMBL/GenBank/DDBJ whole genome shotgun (WGS) entry which is preliminary data.</text>
</comment>
<dbReference type="PROSITE" id="PS51257">
    <property type="entry name" value="PROKAR_LIPOPROTEIN"/>
    <property type="match status" value="1"/>
</dbReference>
<dbReference type="AlphaFoldDB" id="A0A1S1YS86"/>
<proteinExistence type="predicted"/>
<protein>
    <submittedName>
        <fullName evidence="2">Uncharacterized protein</fullName>
    </submittedName>
</protein>
<reference evidence="2 3" key="1">
    <citation type="journal article" date="2012" name="Int. J. Syst. Evol. Microbiol.">
        <title>Flammeovirga pacifica sp. nov., isolated from deep-sea sediment.</title>
        <authorList>
            <person name="Xu H."/>
            <person name="Fu Y."/>
            <person name="Yang N."/>
            <person name="Ding Z."/>
            <person name="Lai Q."/>
            <person name="Zeng R."/>
        </authorList>
    </citation>
    <scope>NUCLEOTIDE SEQUENCE [LARGE SCALE GENOMIC DNA]</scope>
    <source>
        <strain evidence="3">DSM 24597 / LMG 26175 / WPAGA1</strain>
    </source>
</reference>
<feature type="signal peptide" evidence="1">
    <location>
        <begin position="1"/>
        <end position="22"/>
    </location>
</feature>
<gene>
    <name evidence="2" type="ORF">NH26_19965</name>
</gene>
<feature type="chain" id="PRO_5010203966" evidence="1">
    <location>
        <begin position="23"/>
        <end position="235"/>
    </location>
</feature>
<keyword evidence="3" id="KW-1185">Reference proteome</keyword>
<evidence type="ECO:0000313" key="3">
    <source>
        <dbReference type="Proteomes" id="UP000179797"/>
    </source>
</evidence>
<accession>A0A1S1YS86</accession>
<evidence type="ECO:0000313" key="2">
    <source>
        <dbReference type="EMBL" id="OHX63890.1"/>
    </source>
</evidence>
<keyword evidence="1" id="KW-0732">Signal</keyword>
<organism evidence="2 3">
    <name type="scientific">Flammeovirga pacifica</name>
    <dbReference type="NCBI Taxonomy" id="915059"/>
    <lineage>
        <taxon>Bacteria</taxon>
        <taxon>Pseudomonadati</taxon>
        <taxon>Bacteroidota</taxon>
        <taxon>Cytophagia</taxon>
        <taxon>Cytophagales</taxon>
        <taxon>Flammeovirgaceae</taxon>
        <taxon>Flammeovirga</taxon>
    </lineage>
</organism>
<evidence type="ECO:0000256" key="1">
    <source>
        <dbReference type="SAM" id="SignalP"/>
    </source>
</evidence>